<dbReference type="SUPFAM" id="SSF47954">
    <property type="entry name" value="Cyclin-like"/>
    <property type="match status" value="1"/>
</dbReference>
<dbReference type="Pfam" id="PF00134">
    <property type="entry name" value="Cyclin_N"/>
    <property type="match status" value="1"/>
</dbReference>
<dbReference type="PANTHER" id="PTHR10177">
    <property type="entry name" value="CYCLINS"/>
    <property type="match status" value="1"/>
</dbReference>
<proteinExistence type="predicted"/>
<dbReference type="Gene3D" id="1.10.472.10">
    <property type="entry name" value="Cyclin-like"/>
    <property type="match status" value="2"/>
</dbReference>
<evidence type="ECO:0000259" key="1">
    <source>
        <dbReference type="Pfam" id="PF00134"/>
    </source>
</evidence>
<evidence type="ECO:0000313" key="2">
    <source>
        <dbReference type="Proteomes" id="UP000095283"/>
    </source>
</evidence>
<dbReference type="InterPro" id="IPR039361">
    <property type="entry name" value="Cyclin"/>
</dbReference>
<organism evidence="2 3">
    <name type="scientific">Heterorhabditis bacteriophora</name>
    <name type="common">Entomopathogenic nematode worm</name>
    <dbReference type="NCBI Taxonomy" id="37862"/>
    <lineage>
        <taxon>Eukaryota</taxon>
        <taxon>Metazoa</taxon>
        <taxon>Ecdysozoa</taxon>
        <taxon>Nematoda</taxon>
        <taxon>Chromadorea</taxon>
        <taxon>Rhabditida</taxon>
        <taxon>Rhabditina</taxon>
        <taxon>Rhabditomorpha</taxon>
        <taxon>Strongyloidea</taxon>
        <taxon>Heterorhabditidae</taxon>
        <taxon>Heterorhabditis</taxon>
    </lineage>
</organism>
<reference evidence="3" key="1">
    <citation type="submission" date="2016-11" db="UniProtKB">
        <authorList>
            <consortium name="WormBaseParasite"/>
        </authorList>
    </citation>
    <scope>IDENTIFICATION</scope>
</reference>
<name>A0A1I7WPM2_HETBA</name>
<dbReference type="InterPro" id="IPR036915">
    <property type="entry name" value="Cyclin-like_sf"/>
</dbReference>
<keyword evidence="2" id="KW-1185">Reference proteome</keyword>
<feature type="domain" description="Cyclin N-terminal" evidence="1">
    <location>
        <begin position="120"/>
        <end position="205"/>
    </location>
</feature>
<dbReference type="AlphaFoldDB" id="A0A1I7WPM2"/>
<dbReference type="InterPro" id="IPR006671">
    <property type="entry name" value="Cyclin_N"/>
</dbReference>
<evidence type="ECO:0000313" key="3">
    <source>
        <dbReference type="WBParaSite" id="Hba_07028"/>
    </source>
</evidence>
<sequence length="420" mass="47693">MSRQGLTLRKRSDSLNEANAGKVTDDKFGALTRIFSSFTLRSNRKKYQNGLEKQLAPNRQLVDYVSYGIFGNTDLISPHSDYLNDIVTYGFARQATFPSTSVADWALLGGFKTFALTNLFIAEIYYVRSLPTEVLYLATYYTGATVSESLVSKRDLECLAVAAVRLAAKIESQMGLSRSVVKAFDLRVVDIMERRICEALQFNLCKSTPIYFMRLIQSVIHTYPWQWMFAKFASQLATTQLELMVLRPSLLASVVMRLSVMLLSDSVWTEDCYLVFNEPKRNYDLPHAILCKLILMARINKEYNTVGYKIRILTNQVRYYESGLDMILYIPYKGVVEHAMSRRPGWMEQQARPAQSTEMLGKKDVYECLTATSNLDDLNVASDLMYTSIFNPLRAADQPPSSNFFSLCVALDLSSERNIG</sequence>
<dbReference type="Proteomes" id="UP000095283">
    <property type="component" value="Unplaced"/>
</dbReference>
<accession>A0A1I7WPM2</accession>
<protein>
    <submittedName>
        <fullName evidence="3">Cyclin N-terminal domain-containing protein</fullName>
    </submittedName>
</protein>
<dbReference type="WBParaSite" id="Hba_07028">
    <property type="protein sequence ID" value="Hba_07028"/>
    <property type="gene ID" value="Hba_07028"/>
</dbReference>